<evidence type="ECO:0000256" key="1">
    <source>
        <dbReference type="SAM" id="Phobius"/>
    </source>
</evidence>
<organism evidence="2 3">
    <name type="scientific">[Mycobacterium] manitobense</name>
    <dbReference type="NCBI Taxonomy" id="190147"/>
    <lineage>
        <taxon>Bacteria</taxon>
        <taxon>Bacillati</taxon>
        <taxon>Actinomycetota</taxon>
        <taxon>Actinomycetes</taxon>
        <taxon>Mycobacteriales</taxon>
        <taxon>Mycobacteriaceae</taxon>
        <taxon>Mycolicibacterium</taxon>
    </lineage>
</organism>
<comment type="caution">
    <text evidence="2">The sequence shown here is derived from an EMBL/GenBank/DDBJ whole genome shotgun (WGS) entry which is preliminary data.</text>
</comment>
<keyword evidence="1" id="KW-1133">Transmembrane helix</keyword>
<evidence type="ECO:0000313" key="2">
    <source>
        <dbReference type="EMBL" id="MCV7170969.1"/>
    </source>
</evidence>
<accession>A0A9X3BN02</accession>
<keyword evidence="1" id="KW-0812">Transmembrane</keyword>
<reference evidence="2" key="2">
    <citation type="journal article" date="2022" name="BMC Genomics">
        <title>Comparative genome analysis of mycobacteria focusing on tRNA and non-coding RNA.</title>
        <authorList>
            <person name="Behra P.R.K."/>
            <person name="Pettersson B.M.F."/>
            <person name="Ramesh M."/>
            <person name="Das S."/>
            <person name="Dasgupta S."/>
            <person name="Kirsebom L.A."/>
        </authorList>
    </citation>
    <scope>NUCLEOTIDE SEQUENCE</scope>
    <source>
        <strain evidence="2">DSM 44615</strain>
    </source>
</reference>
<evidence type="ECO:0000313" key="3">
    <source>
        <dbReference type="Proteomes" id="UP001140293"/>
    </source>
</evidence>
<dbReference type="AlphaFoldDB" id="A0A9X3BN02"/>
<reference evidence="2" key="1">
    <citation type="submission" date="2020-07" db="EMBL/GenBank/DDBJ databases">
        <authorList>
            <person name="Pettersson B.M.F."/>
            <person name="Behra P.R.K."/>
            <person name="Ramesh M."/>
            <person name="Das S."/>
            <person name="Dasgupta S."/>
            <person name="Kirsebom L.A."/>
        </authorList>
    </citation>
    <scope>NUCLEOTIDE SEQUENCE</scope>
    <source>
        <strain evidence="2">DSM 44615</strain>
    </source>
</reference>
<feature type="transmembrane region" description="Helical" evidence="1">
    <location>
        <begin position="36"/>
        <end position="57"/>
    </location>
</feature>
<dbReference type="Proteomes" id="UP001140293">
    <property type="component" value="Unassembled WGS sequence"/>
</dbReference>
<sequence length="68" mass="7495">MNVVLITGYLAGWVLTTFLLLRPDVARDPQHRTVLNLVGVACAIALAAVWPLSGWLLPMIRAALREQE</sequence>
<dbReference type="RefSeq" id="WP_264013158.1">
    <property type="nucleotide sequence ID" value="NZ_JACKSJ010000105.1"/>
</dbReference>
<dbReference type="EMBL" id="JACKSJ010000105">
    <property type="protein sequence ID" value="MCV7170969.1"/>
    <property type="molecule type" value="Genomic_DNA"/>
</dbReference>
<protein>
    <submittedName>
        <fullName evidence="2">Uncharacterized protein</fullName>
    </submittedName>
</protein>
<gene>
    <name evidence="2" type="ORF">H7I41_13710</name>
</gene>
<keyword evidence="3" id="KW-1185">Reference proteome</keyword>
<proteinExistence type="predicted"/>
<keyword evidence="1" id="KW-0472">Membrane</keyword>
<name>A0A9X3BN02_9MYCO</name>